<reference evidence="3" key="1">
    <citation type="journal article" date="2019" name="Int. J. Syst. Evol. Microbiol.">
        <title>The Global Catalogue of Microorganisms (GCM) 10K type strain sequencing project: providing services to taxonomists for standard genome sequencing and annotation.</title>
        <authorList>
            <consortium name="The Broad Institute Genomics Platform"/>
            <consortium name="The Broad Institute Genome Sequencing Center for Infectious Disease"/>
            <person name="Wu L."/>
            <person name="Ma J."/>
        </authorList>
    </citation>
    <scope>NUCLEOTIDE SEQUENCE [LARGE SCALE GENOMIC DNA]</scope>
    <source>
        <strain evidence="3">ICMP 6774ER</strain>
    </source>
</reference>
<feature type="transmembrane region" description="Helical" evidence="1">
    <location>
        <begin position="111"/>
        <end position="131"/>
    </location>
</feature>
<dbReference type="Proteomes" id="UP001597368">
    <property type="component" value="Unassembled WGS sequence"/>
</dbReference>
<evidence type="ECO:0000313" key="3">
    <source>
        <dbReference type="Proteomes" id="UP001597368"/>
    </source>
</evidence>
<evidence type="ECO:0000256" key="1">
    <source>
        <dbReference type="SAM" id="Phobius"/>
    </source>
</evidence>
<feature type="transmembrane region" description="Helical" evidence="1">
    <location>
        <begin position="65"/>
        <end position="85"/>
    </location>
</feature>
<accession>A0ABW4SQ88</accession>
<dbReference type="EMBL" id="JBHUFV010000003">
    <property type="protein sequence ID" value="MFD1930539.1"/>
    <property type="molecule type" value="Genomic_DNA"/>
</dbReference>
<keyword evidence="1" id="KW-0472">Membrane</keyword>
<dbReference type="RefSeq" id="WP_379569007.1">
    <property type="nucleotide sequence ID" value="NZ_JBHUFV010000003.1"/>
</dbReference>
<comment type="caution">
    <text evidence="2">The sequence shown here is derived from an EMBL/GenBank/DDBJ whole genome shotgun (WGS) entry which is preliminary data.</text>
</comment>
<organism evidence="2 3">
    <name type="scientific">Nonomuraea mangrovi</name>
    <dbReference type="NCBI Taxonomy" id="2316207"/>
    <lineage>
        <taxon>Bacteria</taxon>
        <taxon>Bacillati</taxon>
        <taxon>Actinomycetota</taxon>
        <taxon>Actinomycetes</taxon>
        <taxon>Streptosporangiales</taxon>
        <taxon>Streptosporangiaceae</taxon>
        <taxon>Nonomuraea</taxon>
    </lineage>
</organism>
<gene>
    <name evidence="2" type="ORF">ACFSKW_03505</name>
</gene>
<proteinExistence type="predicted"/>
<evidence type="ECO:0000313" key="2">
    <source>
        <dbReference type="EMBL" id="MFD1930539.1"/>
    </source>
</evidence>
<sequence>MSLEQVARDLRTYGGQPLARVAEELSQREGRRLRGIDLLSAYDPEKIVKGSGWFVRLLEIVRDGLVFVPVAFTWWQVALALSAYGRTDGRVPFLLAWQRGLPGVSPLSDSATTIATMVGAVVVLTVVIRVADEVRDNRRRRLGEALAQATLLVAEVPVEAGRPVSMAELKDVATQISVGSNALSEELRKATKAIGEAVSAGPGTQLHEVFSSWLQAADRLGELTSSLKSSKETADELASLHRALSVEVGRFTTEATDFLATLRDERTMARDQAHVQNKVADGVARSTAVLGDSLQALNERTHLFHEIVSRISDVVTRLEAGVPENGHRASGSGW</sequence>
<keyword evidence="3" id="KW-1185">Reference proteome</keyword>
<name>A0ABW4SQ88_9ACTN</name>
<keyword evidence="1" id="KW-1133">Transmembrane helix</keyword>
<keyword evidence="1" id="KW-0812">Transmembrane</keyword>
<protein>
    <recommendedName>
        <fullName evidence="4">Methyl-accepting chemotaxis protein</fullName>
    </recommendedName>
</protein>
<evidence type="ECO:0008006" key="4">
    <source>
        <dbReference type="Google" id="ProtNLM"/>
    </source>
</evidence>